<name>A0AAD3Y975_NEPGR</name>
<dbReference type="Proteomes" id="UP001279734">
    <property type="component" value="Unassembled WGS sequence"/>
</dbReference>
<reference evidence="1" key="1">
    <citation type="submission" date="2023-05" db="EMBL/GenBank/DDBJ databases">
        <title>Nepenthes gracilis genome sequencing.</title>
        <authorList>
            <person name="Fukushima K."/>
        </authorList>
    </citation>
    <scope>NUCLEOTIDE SEQUENCE</scope>
    <source>
        <strain evidence="1">SING2019-196</strain>
    </source>
</reference>
<keyword evidence="2" id="KW-1185">Reference proteome</keyword>
<sequence length="169" mass="17907">MATDQSKASVLVPDPTLHGLNNLDPTALVVDHTSDIVSHNKGKPPLLSTDGFVQPNAKLEHKKSEAPILFRGVAPLLNPVNSLVWKILPISPSTNSDNPNTKSITPRSLACVSILSSLSLFSGFALRAGVQKSDSSISFGKSGNEPIMVAHERLGYLSLSLSRQTSLGS</sequence>
<organism evidence="1 2">
    <name type="scientific">Nepenthes gracilis</name>
    <name type="common">Slender pitcher plant</name>
    <dbReference type="NCBI Taxonomy" id="150966"/>
    <lineage>
        <taxon>Eukaryota</taxon>
        <taxon>Viridiplantae</taxon>
        <taxon>Streptophyta</taxon>
        <taxon>Embryophyta</taxon>
        <taxon>Tracheophyta</taxon>
        <taxon>Spermatophyta</taxon>
        <taxon>Magnoliopsida</taxon>
        <taxon>eudicotyledons</taxon>
        <taxon>Gunneridae</taxon>
        <taxon>Pentapetalae</taxon>
        <taxon>Caryophyllales</taxon>
        <taxon>Nepenthaceae</taxon>
        <taxon>Nepenthes</taxon>
    </lineage>
</organism>
<gene>
    <name evidence="1" type="ORF">Nepgr_033960</name>
</gene>
<dbReference type="AlphaFoldDB" id="A0AAD3Y975"/>
<evidence type="ECO:0000313" key="1">
    <source>
        <dbReference type="EMBL" id="GMH32116.1"/>
    </source>
</evidence>
<accession>A0AAD3Y975</accession>
<proteinExistence type="predicted"/>
<comment type="caution">
    <text evidence="1">The sequence shown here is derived from an EMBL/GenBank/DDBJ whole genome shotgun (WGS) entry which is preliminary data.</text>
</comment>
<evidence type="ECO:0000313" key="2">
    <source>
        <dbReference type="Proteomes" id="UP001279734"/>
    </source>
</evidence>
<protein>
    <submittedName>
        <fullName evidence="1">Uncharacterized protein</fullName>
    </submittedName>
</protein>
<dbReference type="EMBL" id="BSYO01000088">
    <property type="protein sequence ID" value="GMH32116.1"/>
    <property type="molecule type" value="Genomic_DNA"/>
</dbReference>